<sequence>MARAGTARGAKGARRRGAGRKWIKGAIKRPGALTRKAKAAGLTVQAFARKMRKAPGRLGKQARLALTLKKISRRR</sequence>
<accession>X0YXI8</accession>
<evidence type="ECO:0000256" key="1">
    <source>
        <dbReference type="SAM" id="MobiDB-lite"/>
    </source>
</evidence>
<dbReference type="EMBL" id="BART01006329">
    <property type="protein sequence ID" value="GAG61594.1"/>
    <property type="molecule type" value="Genomic_DNA"/>
</dbReference>
<reference evidence="2" key="1">
    <citation type="journal article" date="2014" name="Front. Microbiol.">
        <title>High frequency of phylogenetically diverse reductive dehalogenase-homologous genes in deep subseafloor sedimentary metagenomes.</title>
        <authorList>
            <person name="Kawai M."/>
            <person name="Futagami T."/>
            <person name="Toyoda A."/>
            <person name="Takaki Y."/>
            <person name="Nishi S."/>
            <person name="Hori S."/>
            <person name="Arai W."/>
            <person name="Tsubouchi T."/>
            <person name="Morono Y."/>
            <person name="Uchiyama I."/>
            <person name="Ito T."/>
            <person name="Fujiyama A."/>
            <person name="Inagaki F."/>
            <person name="Takami H."/>
        </authorList>
    </citation>
    <scope>NUCLEOTIDE SEQUENCE</scope>
    <source>
        <strain evidence="2">Expedition CK06-06</strain>
    </source>
</reference>
<feature type="compositionally biased region" description="Low complexity" evidence="1">
    <location>
        <begin position="1"/>
        <end position="10"/>
    </location>
</feature>
<proteinExistence type="predicted"/>
<dbReference type="AlphaFoldDB" id="X0YXI8"/>
<feature type="region of interest" description="Disordered" evidence="1">
    <location>
        <begin position="1"/>
        <end position="20"/>
    </location>
</feature>
<comment type="caution">
    <text evidence="2">The sequence shown here is derived from an EMBL/GenBank/DDBJ whole genome shotgun (WGS) entry which is preliminary data.</text>
</comment>
<protein>
    <submittedName>
        <fullName evidence="2">Uncharacterized protein</fullName>
    </submittedName>
</protein>
<organism evidence="2">
    <name type="scientific">marine sediment metagenome</name>
    <dbReference type="NCBI Taxonomy" id="412755"/>
    <lineage>
        <taxon>unclassified sequences</taxon>
        <taxon>metagenomes</taxon>
        <taxon>ecological metagenomes</taxon>
    </lineage>
</organism>
<name>X0YXI8_9ZZZZ</name>
<gene>
    <name evidence="2" type="ORF">S01H4_14437</name>
</gene>
<feature type="compositionally biased region" description="Basic residues" evidence="1">
    <location>
        <begin position="11"/>
        <end position="20"/>
    </location>
</feature>
<evidence type="ECO:0000313" key="2">
    <source>
        <dbReference type="EMBL" id="GAG61594.1"/>
    </source>
</evidence>